<dbReference type="EMBL" id="SBLC01000076">
    <property type="protein sequence ID" value="RWY35613.1"/>
    <property type="molecule type" value="Genomic_DNA"/>
</dbReference>
<reference evidence="2 3" key="1">
    <citation type="journal article" date="2015" name="Int. J. Syst. Evol. Microbiol.">
        <title>Gemmobacter intermedius sp. nov., isolated from a white stork (Ciconia ciconia).</title>
        <authorList>
            <person name="Kampfer P."/>
            <person name="Jerzak L."/>
            <person name="Wilharm G."/>
            <person name="Golke J."/>
            <person name="Busse H.J."/>
            <person name="Glaeser S.P."/>
        </authorList>
    </citation>
    <scope>NUCLEOTIDE SEQUENCE [LARGE SCALE GENOMIC DNA]</scope>
    <source>
        <strain evidence="2 3">119/4</strain>
    </source>
</reference>
<sequence length="121" mass="13529">MGAFSLGGDFLPSSRRKVKTVLNVPCVTNVIYVDFNHSVLYVMKHKEFLEVQEAEVRSWLTPDEVAVRLDVTGHTVRSWIRKYPKLGYKVGGRYRIDATSVEQIAAGNLEAFAADEIKVAG</sequence>
<dbReference type="InterPro" id="IPR009061">
    <property type="entry name" value="DNA-bd_dom_put_sf"/>
</dbReference>
<feature type="domain" description="Helix-turn-helix" evidence="1">
    <location>
        <begin position="59"/>
        <end position="104"/>
    </location>
</feature>
<dbReference type="RefSeq" id="WP_128490953.1">
    <property type="nucleotide sequence ID" value="NZ_JBHLXB010000005.1"/>
</dbReference>
<dbReference type="InterPro" id="IPR041657">
    <property type="entry name" value="HTH_17"/>
</dbReference>
<accession>A0A3S4XFT6</accession>
<protein>
    <submittedName>
        <fullName evidence="2">DNA-binding protein</fullName>
    </submittedName>
</protein>
<dbReference type="Proteomes" id="UP000287168">
    <property type="component" value="Unassembled WGS sequence"/>
</dbReference>
<gene>
    <name evidence="2" type="ORF">EP867_18630</name>
</gene>
<name>A0A3S4XFT6_9RHOB</name>
<organism evidence="2 3">
    <name type="scientific">Falsigemmobacter intermedius</name>
    <dbReference type="NCBI Taxonomy" id="1553448"/>
    <lineage>
        <taxon>Bacteria</taxon>
        <taxon>Pseudomonadati</taxon>
        <taxon>Pseudomonadota</taxon>
        <taxon>Alphaproteobacteria</taxon>
        <taxon>Rhodobacterales</taxon>
        <taxon>Paracoccaceae</taxon>
        <taxon>Falsigemmobacter</taxon>
    </lineage>
</organism>
<keyword evidence="3" id="KW-1185">Reference proteome</keyword>
<dbReference type="SUPFAM" id="SSF46955">
    <property type="entry name" value="Putative DNA-binding domain"/>
    <property type="match status" value="1"/>
</dbReference>
<comment type="caution">
    <text evidence="2">The sequence shown here is derived from an EMBL/GenBank/DDBJ whole genome shotgun (WGS) entry which is preliminary data.</text>
</comment>
<proteinExistence type="predicted"/>
<dbReference type="InterPro" id="IPR010093">
    <property type="entry name" value="SinI_DNA-bd"/>
</dbReference>
<dbReference type="Pfam" id="PF12728">
    <property type="entry name" value="HTH_17"/>
    <property type="match status" value="1"/>
</dbReference>
<dbReference type="AlphaFoldDB" id="A0A3S4XFT6"/>
<evidence type="ECO:0000313" key="2">
    <source>
        <dbReference type="EMBL" id="RWY35613.1"/>
    </source>
</evidence>
<keyword evidence="2" id="KW-0238">DNA-binding</keyword>
<dbReference type="GO" id="GO:0003677">
    <property type="term" value="F:DNA binding"/>
    <property type="evidence" value="ECO:0007669"/>
    <property type="project" value="UniProtKB-KW"/>
</dbReference>
<evidence type="ECO:0000313" key="3">
    <source>
        <dbReference type="Proteomes" id="UP000287168"/>
    </source>
</evidence>
<dbReference type="NCBIfam" id="TIGR01764">
    <property type="entry name" value="excise"/>
    <property type="match status" value="1"/>
</dbReference>
<evidence type="ECO:0000259" key="1">
    <source>
        <dbReference type="Pfam" id="PF12728"/>
    </source>
</evidence>